<dbReference type="Pfam" id="PF14322">
    <property type="entry name" value="SusD-like_3"/>
    <property type="match status" value="1"/>
</dbReference>
<keyword evidence="3" id="KW-0732">Signal</keyword>
<dbReference type="InterPro" id="IPR012944">
    <property type="entry name" value="SusD_RagB_dom"/>
</dbReference>
<keyword evidence="4" id="KW-0472">Membrane</keyword>
<dbReference type="SUPFAM" id="SSF48452">
    <property type="entry name" value="TPR-like"/>
    <property type="match status" value="1"/>
</dbReference>
<proteinExistence type="inferred from homology"/>
<dbReference type="GO" id="GO:0009279">
    <property type="term" value="C:cell outer membrane"/>
    <property type="evidence" value="ECO:0007669"/>
    <property type="project" value="UniProtKB-SubCell"/>
</dbReference>
<dbReference type="PROSITE" id="PS51257">
    <property type="entry name" value="PROKAR_LIPOPROTEIN"/>
    <property type="match status" value="1"/>
</dbReference>
<evidence type="ECO:0000256" key="4">
    <source>
        <dbReference type="ARBA" id="ARBA00023136"/>
    </source>
</evidence>
<protein>
    <submittedName>
        <fullName evidence="8">RagB/SusD family nutrient uptake outer membrane protein</fullName>
    </submittedName>
</protein>
<accession>A0A9X1KZH9</accession>
<evidence type="ECO:0000256" key="1">
    <source>
        <dbReference type="ARBA" id="ARBA00004442"/>
    </source>
</evidence>
<dbReference type="Proteomes" id="UP001139409">
    <property type="component" value="Unassembled WGS sequence"/>
</dbReference>
<evidence type="ECO:0000256" key="5">
    <source>
        <dbReference type="ARBA" id="ARBA00023237"/>
    </source>
</evidence>
<keyword evidence="5" id="KW-0998">Cell outer membrane</keyword>
<keyword evidence="9" id="KW-1185">Reference proteome</keyword>
<evidence type="ECO:0000259" key="6">
    <source>
        <dbReference type="Pfam" id="PF07980"/>
    </source>
</evidence>
<dbReference type="RefSeq" id="WP_225699777.1">
    <property type="nucleotide sequence ID" value="NZ_JAIXNE010000007.1"/>
</dbReference>
<dbReference type="InterPro" id="IPR011990">
    <property type="entry name" value="TPR-like_helical_dom_sf"/>
</dbReference>
<evidence type="ECO:0000259" key="7">
    <source>
        <dbReference type="Pfam" id="PF14322"/>
    </source>
</evidence>
<dbReference type="Pfam" id="PF07980">
    <property type="entry name" value="SusD_RagB"/>
    <property type="match status" value="1"/>
</dbReference>
<organism evidence="8 9">
    <name type="scientific">Fulvivirga sedimenti</name>
    <dbReference type="NCBI Taxonomy" id="2879465"/>
    <lineage>
        <taxon>Bacteria</taxon>
        <taxon>Pseudomonadati</taxon>
        <taxon>Bacteroidota</taxon>
        <taxon>Cytophagia</taxon>
        <taxon>Cytophagales</taxon>
        <taxon>Fulvivirgaceae</taxon>
        <taxon>Fulvivirga</taxon>
    </lineage>
</organism>
<reference evidence="8" key="1">
    <citation type="submission" date="2021-09" db="EMBL/GenBank/DDBJ databases">
        <title>Fulvivirga sp. isolated from coastal sediment.</title>
        <authorList>
            <person name="Yu H."/>
        </authorList>
    </citation>
    <scope>NUCLEOTIDE SEQUENCE</scope>
    <source>
        <strain evidence="8">1062</strain>
    </source>
</reference>
<dbReference type="InterPro" id="IPR033985">
    <property type="entry name" value="SusD-like_N"/>
</dbReference>
<comment type="caution">
    <text evidence="8">The sequence shown here is derived from an EMBL/GenBank/DDBJ whole genome shotgun (WGS) entry which is preliminary data.</text>
</comment>
<name>A0A9X1KZH9_9BACT</name>
<gene>
    <name evidence="8" type="ORF">LDX50_28850</name>
</gene>
<dbReference type="Gene3D" id="1.25.40.390">
    <property type="match status" value="1"/>
</dbReference>
<evidence type="ECO:0000313" key="8">
    <source>
        <dbReference type="EMBL" id="MCA6078918.1"/>
    </source>
</evidence>
<comment type="subcellular location">
    <subcellularLocation>
        <location evidence="1">Cell outer membrane</location>
    </subcellularLocation>
</comment>
<dbReference type="AlphaFoldDB" id="A0A9X1KZH9"/>
<evidence type="ECO:0000313" key="9">
    <source>
        <dbReference type="Proteomes" id="UP001139409"/>
    </source>
</evidence>
<sequence>MKEYRILIVSMVSLLMLIIISCSEEFLEPEPPGSYSEPSLQNAKGVEGMLIAAYSALDGSWFESWGNNRFNQNGGASNWVWGGIRSEDSYKGTEPNDGVDLNAIERSEVLPSNPVLNNKWGAIYDGVGKANAAIRNISLASDMTDAQKVRVEAEARALRGFYHFEGVKVFGRVPYVDETVGIDVAYAEVKNPAPGEPFIWAEIEADLLFAYNNLDGPMPNPGRINKYAAGALLAKAYMFQGKWSQAEPILDDIVGAGTTSTGERLALMPRFYDNFRADMENGNTESMFGYEAAFGDGSISNGNYENTLNQPHGSSAPTNCCGFYQPSQNLANSFKVDGSGLPLLDTYNDSDIVTDEGVASTDPFTPEQGPLDARIDWTIGRRGIPFLDWGINPGSGSNGYVRQLTNGGPYNPVKTVPTLAEFDAQLAGVIDWGFTSTAKNVQIVRYADVLLLAAEVKAELGKLSEALDLVNEVRARAANPDGFVMNGNSPAANYSVGLYPSFASQADALKAIRFERKIELAQEGHRFFDLVRWHENSSNSALPFDIISYMNNYYQTEGAKRPHIAGSTFEARNLYNPIPQSVIAQSTVNGVENISQNPGY</sequence>
<dbReference type="EMBL" id="JAIXNE010000007">
    <property type="protein sequence ID" value="MCA6078918.1"/>
    <property type="molecule type" value="Genomic_DNA"/>
</dbReference>
<feature type="domain" description="RagB/SusD" evidence="6">
    <location>
        <begin position="295"/>
        <end position="600"/>
    </location>
</feature>
<evidence type="ECO:0000256" key="2">
    <source>
        <dbReference type="ARBA" id="ARBA00006275"/>
    </source>
</evidence>
<feature type="domain" description="SusD-like N-terminal" evidence="7">
    <location>
        <begin position="111"/>
        <end position="237"/>
    </location>
</feature>
<evidence type="ECO:0000256" key="3">
    <source>
        <dbReference type="ARBA" id="ARBA00022729"/>
    </source>
</evidence>
<comment type="similarity">
    <text evidence="2">Belongs to the SusD family.</text>
</comment>